<dbReference type="Proteomes" id="UP000245464">
    <property type="component" value="Chromosome 2"/>
</dbReference>
<evidence type="ECO:0000313" key="21">
    <source>
        <dbReference type="EMBL" id="KAF7575401.1"/>
    </source>
</evidence>
<evidence type="ECO:0000256" key="5">
    <source>
        <dbReference type="ARBA" id="ARBA00022695"/>
    </source>
</evidence>
<dbReference type="GO" id="GO:0003723">
    <property type="term" value="F:RNA binding"/>
    <property type="evidence" value="ECO:0007669"/>
    <property type="project" value="UniProtKB-KW"/>
</dbReference>
<evidence type="ECO:0000256" key="1">
    <source>
        <dbReference type="ARBA" id="ARBA00011353"/>
    </source>
</evidence>
<comment type="subunit">
    <text evidence="1">Component of the NuA4 histone acetyltransferase complex.</text>
</comment>
<keyword evidence="6" id="KW-0540">Nuclease</keyword>
<dbReference type="GeneID" id="90955623"/>
<dbReference type="SUPFAM" id="SSF56672">
    <property type="entry name" value="DNA/RNA polymerases"/>
    <property type="match status" value="1"/>
</dbReference>
<evidence type="ECO:0000256" key="18">
    <source>
        <dbReference type="SAM" id="MobiDB-lite"/>
    </source>
</evidence>
<dbReference type="PANTHER" id="PTHR37984">
    <property type="entry name" value="PROTEIN CBG26694"/>
    <property type="match status" value="1"/>
</dbReference>
<dbReference type="PANTHER" id="PTHR37984:SF5">
    <property type="entry name" value="PROTEIN NYNRIN-LIKE"/>
    <property type="match status" value="1"/>
</dbReference>
<dbReference type="Gene3D" id="1.10.340.70">
    <property type="match status" value="1"/>
</dbReference>
<dbReference type="CDD" id="cd01647">
    <property type="entry name" value="RT_LTR"/>
    <property type="match status" value="1"/>
</dbReference>
<evidence type="ECO:0000256" key="13">
    <source>
        <dbReference type="ARBA" id="ARBA00022908"/>
    </source>
</evidence>
<dbReference type="PROSITE" id="PS50878">
    <property type="entry name" value="RT_POL"/>
    <property type="match status" value="1"/>
</dbReference>
<dbReference type="InterPro" id="IPR021109">
    <property type="entry name" value="Peptidase_aspartic_dom_sf"/>
</dbReference>
<keyword evidence="15" id="KW-0239">DNA-directed DNA polymerase</keyword>
<dbReference type="SUPFAM" id="SSF54160">
    <property type="entry name" value="Chromo domain-like"/>
    <property type="match status" value="1"/>
</dbReference>
<accession>A0A834S4N3</accession>
<dbReference type="Gene3D" id="2.40.50.40">
    <property type="match status" value="1"/>
</dbReference>
<dbReference type="GO" id="GO:0004519">
    <property type="term" value="F:endonuclease activity"/>
    <property type="evidence" value="ECO:0007669"/>
    <property type="project" value="UniProtKB-KW"/>
</dbReference>
<dbReference type="FunFam" id="3.30.70.270:FF:000020">
    <property type="entry name" value="Transposon Tf2-6 polyprotein-like Protein"/>
    <property type="match status" value="1"/>
</dbReference>
<proteinExistence type="predicted"/>
<feature type="domain" description="Integrase catalytic" evidence="20">
    <location>
        <begin position="969"/>
        <end position="1134"/>
    </location>
</feature>
<dbReference type="GO" id="GO:0003677">
    <property type="term" value="F:DNA binding"/>
    <property type="evidence" value="ECO:0007669"/>
    <property type="project" value="UniProtKB-KW"/>
</dbReference>
<dbReference type="EC" id="2.7.7.49" evidence="2"/>
<keyword evidence="11" id="KW-0460">Magnesium</keyword>
<comment type="caution">
    <text evidence="21">The sequence shown here is derived from an EMBL/GenBank/DDBJ whole genome shotgun (WGS) entry which is preliminary data.</text>
</comment>
<dbReference type="EMBL" id="NQIK02000002">
    <property type="protein sequence ID" value="KAF7575401.1"/>
    <property type="molecule type" value="Genomic_DNA"/>
</dbReference>
<keyword evidence="9" id="KW-0255">Endonuclease</keyword>
<dbReference type="InterPro" id="IPR041373">
    <property type="entry name" value="RT_RNaseH"/>
</dbReference>
<evidence type="ECO:0000256" key="4">
    <source>
        <dbReference type="ARBA" id="ARBA00022679"/>
    </source>
</evidence>
<evidence type="ECO:0000256" key="6">
    <source>
        <dbReference type="ARBA" id="ARBA00022722"/>
    </source>
</evidence>
<evidence type="ECO:0000256" key="16">
    <source>
        <dbReference type="ARBA" id="ARBA00023125"/>
    </source>
</evidence>
<dbReference type="InterPro" id="IPR043502">
    <property type="entry name" value="DNA/RNA_pol_sf"/>
</dbReference>
<keyword evidence="7" id="KW-0479">Metal-binding</keyword>
<evidence type="ECO:0000259" key="19">
    <source>
        <dbReference type="PROSITE" id="PS50878"/>
    </source>
</evidence>
<keyword evidence="8" id="KW-0064">Aspartyl protease</keyword>
<dbReference type="InterPro" id="IPR012337">
    <property type="entry name" value="RNaseH-like_sf"/>
</dbReference>
<dbReference type="Pfam" id="PF08284">
    <property type="entry name" value="RVP_2"/>
    <property type="match status" value="1"/>
</dbReference>
<evidence type="ECO:0000256" key="17">
    <source>
        <dbReference type="ARBA" id="ARBA00023172"/>
    </source>
</evidence>
<keyword evidence="16" id="KW-0238">DNA-binding</keyword>
<dbReference type="GO" id="GO:0004190">
    <property type="term" value="F:aspartic-type endopeptidase activity"/>
    <property type="evidence" value="ECO:0007669"/>
    <property type="project" value="UniProtKB-KW"/>
</dbReference>
<dbReference type="Gene3D" id="3.30.420.10">
    <property type="entry name" value="Ribonuclease H-like superfamily/Ribonuclease H"/>
    <property type="match status" value="1"/>
</dbReference>
<evidence type="ECO:0000313" key="22">
    <source>
        <dbReference type="Proteomes" id="UP000245464"/>
    </source>
</evidence>
<dbReference type="PROSITE" id="PS50994">
    <property type="entry name" value="INTEGRASE"/>
    <property type="match status" value="1"/>
</dbReference>
<reference evidence="21 22" key="1">
    <citation type="journal article" date="2018" name="BMC Genomics">
        <title>Comparative genomics of the wheat fungal pathogen Pyrenophora tritici-repentis reveals chromosomal variations and genome plasticity.</title>
        <authorList>
            <person name="Moolhuijzen P."/>
            <person name="See P.T."/>
            <person name="Hane J.K."/>
            <person name="Shi G."/>
            <person name="Liu Z."/>
            <person name="Oliver R.P."/>
            <person name="Moffat C.S."/>
        </authorList>
    </citation>
    <scope>NUCLEOTIDE SEQUENCE [LARGE SCALE GENOMIC DNA]</scope>
    <source>
        <strain evidence="21">M4</strain>
    </source>
</reference>
<dbReference type="Gene3D" id="3.10.10.10">
    <property type="entry name" value="HIV Type 1 Reverse Transcriptase, subunit A, domain 1"/>
    <property type="match status" value="1"/>
</dbReference>
<keyword evidence="3" id="KW-0645">Protease</keyword>
<dbReference type="InterPro" id="IPR000477">
    <property type="entry name" value="RT_dom"/>
</dbReference>
<dbReference type="InterPro" id="IPR041588">
    <property type="entry name" value="Integrase_H2C2"/>
</dbReference>
<dbReference type="Pfam" id="PF00078">
    <property type="entry name" value="RVT_1"/>
    <property type="match status" value="1"/>
</dbReference>
<protein>
    <recommendedName>
        <fullName evidence="2">RNA-directed DNA polymerase</fullName>
        <ecNumber evidence="2">2.7.7.49</ecNumber>
    </recommendedName>
</protein>
<evidence type="ECO:0000256" key="12">
    <source>
        <dbReference type="ARBA" id="ARBA00022884"/>
    </source>
</evidence>
<dbReference type="CDD" id="cd00303">
    <property type="entry name" value="retropepsin_like"/>
    <property type="match status" value="1"/>
</dbReference>
<feature type="region of interest" description="Disordered" evidence="18">
    <location>
        <begin position="709"/>
        <end position="729"/>
    </location>
</feature>
<organism evidence="21 22">
    <name type="scientific">Pyrenophora tritici-repentis</name>
    <dbReference type="NCBI Taxonomy" id="45151"/>
    <lineage>
        <taxon>Eukaryota</taxon>
        <taxon>Fungi</taxon>
        <taxon>Dikarya</taxon>
        <taxon>Ascomycota</taxon>
        <taxon>Pezizomycotina</taxon>
        <taxon>Dothideomycetes</taxon>
        <taxon>Pleosporomycetidae</taxon>
        <taxon>Pleosporales</taxon>
        <taxon>Pleosporineae</taxon>
        <taxon>Pleosporaceae</taxon>
        <taxon>Pyrenophora</taxon>
    </lineage>
</organism>
<dbReference type="GO" id="GO:0003964">
    <property type="term" value="F:RNA-directed DNA polymerase activity"/>
    <property type="evidence" value="ECO:0007669"/>
    <property type="project" value="UniProtKB-KW"/>
</dbReference>
<keyword evidence="17" id="KW-0233">DNA recombination</keyword>
<dbReference type="Pfam" id="PF17921">
    <property type="entry name" value="Integrase_H2C2"/>
    <property type="match status" value="1"/>
</dbReference>
<dbReference type="Gene3D" id="3.30.70.270">
    <property type="match status" value="2"/>
</dbReference>
<dbReference type="SUPFAM" id="SSF50630">
    <property type="entry name" value="Acid proteases"/>
    <property type="match status" value="1"/>
</dbReference>
<feature type="domain" description="Reverse transcriptase" evidence="19">
    <location>
        <begin position="316"/>
        <end position="495"/>
    </location>
</feature>
<keyword evidence="5" id="KW-0548">Nucleotidyltransferase</keyword>
<evidence type="ECO:0000256" key="8">
    <source>
        <dbReference type="ARBA" id="ARBA00022750"/>
    </source>
</evidence>
<name>A0A834S4N3_9PLEO</name>
<dbReference type="Pfam" id="PF17917">
    <property type="entry name" value="RT_RNaseH"/>
    <property type="match status" value="1"/>
</dbReference>
<dbReference type="GO" id="GO:0006508">
    <property type="term" value="P:proteolysis"/>
    <property type="evidence" value="ECO:0007669"/>
    <property type="project" value="UniProtKB-KW"/>
</dbReference>
<dbReference type="GO" id="GO:0006310">
    <property type="term" value="P:DNA recombination"/>
    <property type="evidence" value="ECO:0007669"/>
    <property type="project" value="UniProtKB-KW"/>
</dbReference>
<dbReference type="GO" id="GO:0005634">
    <property type="term" value="C:nucleus"/>
    <property type="evidence" value="ECO:0007669"/>
    <property type="project" value="UniProtKB-ARBA"/>
</dbReference>
<dbReference type="KEGG" id="ptrr:90955623"/>
<evidence type="ECO:0000256" key="2">
    <source>
        <dbReference type="ARBA" id="ARBA00012493"/>
    </source>
</evidence>
<evidence type="ECO:0000259" key="20">
    <source>
        <dbReference type="PROSITE" id="PS50994"/>
    </source>
</evidence>
<keyword evidence="10" id="KW-0378">Hydrolase</keyword>
<keyword evidence="14" id="KW-0695">RNA-directed DNA polymerase</keyword>
<keyword evidence="12" id="KW-0694">RNA-binding</keyword>
<dbReference type="InterPro" id="IPR056924">
    <property type="entry name" value="SH3_Tf2-1"/>
</dbReference>
<dbReference type="Gene3D" id="2.40.70.10">
    <property type="entry name" value="Acid Proteases"/>
    <property type="match status" value="1"/>
</dbReference>
<dbReference type="InterPro" id="IPR050951">
    <property type="entry name" value="Retrovirus_Pol_polyprotein"/>
</dbReference>
<evidence type="ECO:0000256" key="10">
    <source>
        <dbReference type="ARBA" id="ARBA00022801"/>
    </source>
</evidence>
<dbReference type="CDD" id="cd09274">
    <property type="entry name" value="RNase_HI_RT_Ty3"/>
    <property type="match status" value="1"/>
</dbReference>
<gene>
    <name evidence="21" type="ORF">PtrM4_070250</name>
</gene>
<sequence length="1426" mass="160929">MVKGKQLVQGQEFVFKCKVATSNSYIDTEALTDSGATGNCISTLFAQRHNLPTFRLKQPLQLRLGDGNFAMAPITHGVLAPISHAEHVSEELFYSVPMTTYDFIFGTSWLEEHNPHIDWREKTMRFNSEHCYANCLHKGEQVTVRSSRHRRAAAKAKERNPTYANMDIHHVSGEAAAALASRPENGTIWLYPHDFEQLDKDDSDDADERAQASRVFASLFAMDMNALSQEDIDKFHQKLNSPAKTRDEVLDKLPEWLHDLAHRFNPDPATTDLPARRGAVDHSIDIIPGSKHPNAKMYGISKDEGLAVKAYVEDMRGRGEIRESKSDFASPVLVVRKSGGGLRICVDYRALNAVTIKNRNAPPMIKETLARLANVAYFTVVDVIAAFNKIRIKEGDEHKTAFLTRYGLFEYLVMPFGLCNAPGTFQAYINEVLRDYLDEFCSAYLDDVLIYSASLAEHKVHVRKVIESLGEAGLHLDIDKSEFAVQEVRYLGLILTTEGIKMDPAKVKSVLDWGTPTTLKELQAFLGFANFYRRFIVAFSYIARPLTDLTRGTNGDVKLNFPIAQGSAAHDAFEKLKKAFTIAPVLAHFNPALETWVETDSSDTVTAAVLSQVQTDGVLKPVAFISTKMSPAECNYAIYDKELMAIVRAFEEWRPELAGTSDPVKVISDHATLQTFMVNKALNRRQARWAEFLSEFNFKITYRPGRLGSKPDALTRRPGDTPTNPNDPRIIHQTQTILGPDRVDDVIKRDTHTHNDARQAIQLAALLFEYAEEVQTLAGMLYLMSEEAYGVDDLVDDDSTPDVALDSQPKGETIEIPHAAAPASLARVPGENAPDDGLMTAIVNAYRVDPTLQEIIRAKADGARHLPHTVAIQMKLKLELQDCEIRNSLVYFRGRLFIPYDDDLRKDIVRRFHDTATAGHGGKRSTYYLVSQQYYWPLMTDTVAQYTRSCVVCRRAKPYRDRKQGLLHPLPVPKRFWTDISVDFITPLPDCTRFGRTYSHVMVVIDRLSKSQRFIALDSLEVDAVVRAFVDYVWREEGFPTTIVSDRGSQFVSHFWKELCHRLGVTPKLSTAYHPETDGQTEVANAGLKCYLRAYTNYMQNDWVDWLPLAQLAINNRENVSSGVAPALATKGYLPRMGSELVTEDSPITDARSRAEQLLREDARGTVKRMADVIRFMQENLRWSQNKMEHYANQHRQPAPDYRVGDKVYIDARNIPTMRPSRGLSAKNLGPYKVRALPNRYAVELALPDCYKQVHPVFHPWLLHLDADQTARPSEGVIAEKHPDGEHDYYVDMVVDCRIDKRRKDTLTNKKGMLQYKVKYTNSPDWNASPAWQDYTDLWGAEEAVEDFHRLYPDKPPPHELYRDLALYLNLVAAYSLGRDDVEVVSVLDSCELALSPSHSLMAQLGPGKVAQLRTSVSKQKQGPEG</sequence>
<dbReference type="InterPro" id="IPR001584">
    <property type="entry name" value="Integrase_cat-core"/>
</dbReference>
<evidence type="ECO:0000256" key="9">
    <source>
        <dbReference type="ARBA" id="ARBA00022759"/>
    </source>
</evidence>
<evidence type="ECO:0000256" key="3">
    <source>
        <dbReference type="ARBA" id="ARBA00022670"/>
    </source>
</evidence>
<dbReference type="CDD" id="cd00024">
    <property type="entry name" value="CD_CSD"/>
    <property type="match status" value="1"/>
</dbReference>
<dbReference type="InterPro" id="IPR036397">
    <property type="entry name" value="RNaseH_sf"/>
</dbReference>
<evidence type="ECO:0000256" key="7">
    <source>
        <dbReference type="ARBA" id="ARBA00022723"/>
    </source>
</evidence>
<evidence type="ECO:0000256" key="11">
    <source>
        <dbReference type="ARBA" id="ARBA00022842"/>
    </source>
</evidence>
<keyword evidence="13" id="KW-0229">DNA integration</keyword>
<dbReference type="InterPro" id="IPR043128">
    <property type="entry name" value="Rev_trsase/Diguanyl_cyclase"/>
</dbReference>
<dbReference type="InterPro" id="IPR016197">
    <property type="entry name" value="Chromo-like_dom_sf"/>
</dbReference>
<dbReference type="Pfam" id="PF00665">
    <property type="entry name" value="rve"/>
    <property type="match status" value="1"/>
</dbReference>
<evidence type="ECO:0000256" key="15">
    <source>
        <dbReference type="ARBA" id="ARBA00022932"/>
    </source>
</evidence>
<keyword evidence="4" id="KW-0808">Transferase</keyword>
<dbReference type="RefSeq" id="XP_065964518.1">
    <property type="nucleotide sequence ID" value="XM_066105891.1"/>
</dbReference>
<dbReference type="Pfam" id="PF24626">
    <property type="entry name" value="SH3_Tf2-1"/>
    <property type="match status" value="1"/>
</dbReference>
<dbReference type="GO" id="GO:0015074">
    <property type="term" value="P:DNA integration"/>
    <property type="evidence" value="ECO:0007669"/>
    <property type="project" value="UniProtKB-KW"/>
</dbReference>
<dbReference type="GO" id="GO:0003887">
    <property type="term" value="F:DNA-directed DNA polymerase activity"/>
    <property type="evidence" value="ECO:0007669"/>
    <property type="project" value="UniProtKB-KW"/>
</dbReference>
<dbReference type="SUPFAM" id="SSF53098">
    <property type="entry name" value="Ribonuclease H-like"/>
    <property type="match status" value="1"/>
</dbReference>
<evidence type="ECO:0000256" key="14">
    <source>
        <dbReference type="ARBA" id="ARBA00022918"/>
    </source>
</evidence>
<dbReference type="GO" id="GO:0046872">
    <property type="term" value="F:metal ion binding"/>
    <property type="evidence" value="ECO:0007669"/>
    <property type="project" value="UniProtKB-KW"/>
</dbReference>